<accession>A0A8K0NIC7</accession>
<keyword evidence="3" id="KW-1185">Reference proteome</keyword>
<evidence type="ECO:0000313" key="2">
    <source>
        <dbReference type="EMBL" id="KAG5916343.1"/>
    </source>
</evidence>
<proteinExistence type="predicted"/>
<organism evidence="2 3">
    <name type="scientific">Claviceps africana</name>
    <dbReference type="NCBI Taxonomy" id="83212"/>
    <lineage>
        <taxon>Eukaryota</taxon>
        <taxon>Fungi</taxon>
        <taxon>Dikarya</taxon>
        <taxon>Ascomycota</taxon>
        <taxon>Pezizomycotina</taxon>
        <taxon>Sordariomycetes</taxon>
        <taxon>Hypocreomycetidae</taxon>
        <taxon>Hypocreales</taxon>
        <taxon>Clavicipitaceae</taxon>
        <taxon>Claviceps</taxon>
    </lineage>
</organism>
<dbReference type="AlphaFoldDB" id="A0A8K0NIC7"/>
<feature type="signal peptide" evidence="1">
    <location>
        <begin position="1"/>
        <end position="24"/>
    </location>
</feature>
<evidence type="ECO:0000256" key="1">
    <source>
        <dbReference type="SAM" id="SignalP"/>
    </source>
</evidence>
<sequence>MLLPLLPPLLLLSLLLLLPPLAATTSLNTIQAAIIQQIAPTSASCPPNTTECRTAHQAAPFIFRALTTHHIHHPNLQAAVIALMAYESADFRYKHNVWPGRPGQGTANMQMPRFNLLYARRTPALRATARARFPFRDPAGQSPDTLDAILALVTPDEYNFGSGPWFLAEMCGGDVRAALARDLDQGFGLYMACVGVDVSLERRVYLERAKRAFGLA</sequence>
<dbReference type="EMBL" id="SRPY01000900">
    <property type="protein sequence ID" value="KAG5916343.1"/>
    <property type="molecule type" value="Genomic_DNA"/>
</dbReference>
<protein>
    <submittedName>
        <fullName evidence="2">Uncharacterized protein</fullName>
    </submittedName>
</protein>
<keyword evidence="1" id="KW-0732">Signal</keyword>
<name>A0A8K0NIC7_9HYPO</name>
<evidence type="ECO:0000313" key="3">
    <source>
        <dbReference type="Proteomes" id="UP000811619"/>
    </source>
</evidence>
<dbReference type="OrthoDB" id="2349272at2759"/>
<dbReference type="Proteomes" id="UP000811619">
    <property type="component" value="Unassembled WGS sequence"/>
</dbReference>
<feature type="chain" id="PRO_5035437534" evidence="1">
    <location>
        <begin position="25"/>
        <end position="216"/>
    </location>
</feature>
<reference evidence="2" key="1">
    <citation type="journal article" date="2020" name="bioRxiv">
        <title>Whole genome comparisons of ergot fungi reveals the divergence and evolution of species within the genus Claviceps are the result of varying mechanisms driving genome evolution and host range expansion.</title>
        <authorList>
            <person name="Wyka S.A."/>
            <person name="Mondo S.J."/>
            <person name="Liu M."/>
            <person name="Dettman J."/>
            <person name="Nalam V."/>
            <person name="Broders K.D."/>
        </authorList>
    </citation>
    <scope>NUCLEOTIDE SEQUENCE</scope>
    <source>
        <strain evidence="2">CCC 489</strain>
    </source>
</reference>
<gene>
    <name evidence="2" type="ORF">E4U42_007706</name>
</gene>
<comment type="caution">
    <text evidence="2">The sequence shown here is derived from an EMBL/GenBank/DDBJ whole genome shotgun (WGS) entry which is preliminary data.</text>
</comment>